<proteinExistence type="predicted"/>
<comment type="caution">
    <text evidence="1">The sequence shown here is derived from an EMBL/GenBank/DDBJ whole genome shotgun (WGS) entry which is preliminary data.</text>
</comment>
<dbReference type="Proteomes" id="UP000053060">
    <property type="component" value="Unassembled WGS sequence"/>
</dbReference>
<dbReference type="EMBL" id="AZXY01000004">
    <property type="protein sequence ID" value="KSZ58785.1"/>
    <property type="molecule type" value="Genomic_DNA"/>
</dbReference>
<organism evidence="1 2">
    <name type="scientific">Rhodococcus pyridinivorans KG-16</name>
    <dbReference type="NCBI Taxonomy" id="1441730"/>
    <lineage>
        <taxon>Bacteria</taxon>
        <taxon>Bacillati</taxon>
        <taxon>Actinomycetota</taxon>
        <taxon>Actinomycetes</taxon>
        <taxon>Mycobacteriales</taxon>
        <taxon>Nocardiaceae</taxon>
        <taxon>Rhodococcus</taxon>
    </lineage>
</organism>
<gene>
    <name evidence="1" type="ORF">Z045_09070</name>
</gene>
<protein>
    <recommendedName>
        <fullName evidence="3">DUF4177 domain-containing protein</fullName>
    </recommendedName>
</protein>
<accession>A0A0V9UL79</accession>
<dbReference type="PATRIC" id="fig|1441730.3.peg.1884"/>
<evidence type="ECO:0000313" key="2">
    <source>
        <dbReference type="Proteomes" id="UP000053060"/>
    </source>
</evidence>
<reference evidence="1 2" key="2">
    <citation type="journal article" date="2016" name="Genome Announc.">
        <title>Draft Genome Sequence of a Versatile Hydrocarbon-Degrading Bacterium, Rhodococcus pyridinivorans Strain KG-16, Collected from Oil Fields in India.</title>
        <authorList>
            <person name="Aggarwal R.K."/>
            <person name="Dawar C."/>
            <person name="Phanindranath R."/>
            <person name="Mutnuri L."/>
            <person name="Dayal A.M."/>
        </authorList>
    </citation>
    <scope>NUCLEOTIDE SEQUENCE [LARGE SCALE GENOMIC DNA]</scope>
    <source>
        <strain evidence="1 2">KG-16</strain>
    </source>
</reference>
<name>A0A0V9UL79_9NOCA</name>
<sequence>MDVHPLVKWEYLTESISVTERWNPKKQAESLRNFSDRLNGLGAQGWEMISYQNIPLMGNLTGNVKGQLYLAIFKRQLA</sequence>
<dbReference type="AlphaFoldDB" id="A0A0V9UL79"/>
<evidence type="ECO:0008006" key="3">
    <source>
        <dbReference type="Google" id="ProtNLM"/>
    </source>
</evidence>
<reference evidence="2" key="1">
    <citation type="submission" date="2015-01" db="EMBL/GenBank/DDBJ databases">
        <title>Draft genome sequence of Rhodococcus pyridinivorans strain KG-16, a hydrocarbon-degrading bacterium.</title>
        <authorList>
            <person name="Aggarwal R.K."/>
            <person name="Dawar C."/>
        </authorList>
    </citation>
    <scope>NUCLEOTIDE SEQUENCE [LARGE SCALE GENOMIC DNA]</scope>
    <source>
        <strain evidence="2">KG-16</strain>
    </source>
</reference>
<evidence type="ECO:0000313" key="1">
    <source>
        <dbReference type="EMBL" id="KSZ58785.1"/>
    </source>
</evidence>